<reference evidence="1 2" key="1">
    <citation type="submission" date="2021-06" db="EMBL/GenBank/DDBJ databases">
        <title>Caerostris darwini draft genome.</title>
        <authorList>
            <person name="Kono N."/>
            <person name="Arakawa K."/>
        </authorList>
    </citation>
    <scope>NUCLEOTIDE SEQUENCE [LARGE SCALE GENOMIC DNA]</scope>
</reference>
<proteinExistence type="predicted"/>
<gene>
    <name evidence="1" type="ORF">CDAR_8071</name>
</gene>
<evidence type="ECO:0000313" key="2">
    <source>
        <dbReference type="Proteomes" id="UP001054837"/>
    </source>
</evidence>
<protein>
    <submittedName>
        <fullName evidence="1">Uncharacterized protein</fullName>
    </submittedName>
</protein>
<dbReference type="Proteomes" id="UP001054837">
    <property type="component" value="Unassembled WGS sequence"/>
</dbReference>
<dbReference type="AlphaFoldDB" id="A0AAV4Q9C4"/>
<evidence type="ECO:0000313" key="1">
    <source>
        <dbReference type="EMBL" id="GIY04947.1"/>
    </source>
</evidence>
<comment type="caution">
    <text evidence="1">The sequence shown here is derived from an EMBL/GenBank/DDBJ whole genome shotgun (WGS) entry which is preliminary data.</text>
</comment>
<dbReference type="EMBL" id="BPLQ01004009">
    <property type="protein sequence ID" value="GIY04947.1"/>
    <property type="molecule type" value="Genomic_DNA"/>
</dbReference>
<organism evidence="1 2">
    <name type="scientific">Caerostris darwini</name>
    <dbReference type="NCBI Taxonomy" id="1538125"/>
    <lineage>
        <taxon>Eukaryota</taxon>
        <taxon>Metazoa</taxon>
        <taxon>Ecdysozoa</taxon>
        <taxon>Arthropoda</taxon>
        <taxon>Chelicerata</taxon>
        <taxon>Arachnida</taxon>
        <taxon>Araneae</taxon>
        <taxon>Araneomorphae</taxon>
        <taxon>Entelegynae</taxon>
        <taxon>Araneoidea</taxon>
        <taxon>Araneidae</taxon>
        <taxon>Caerostris</taxon>
    </lineage>
</organism>
<keyword evidence="2" id="KW-1185">Reference proteome</keyword>
<sequence length="237" mass="26616">MVRTPPEQKAKIICYGIPEGTTEQDLIEGINRVLEIVTQNTSKLMLKFTDNNNRTPPERTILLLKREAIQSSGTGSCHIIPRPAEPVHIAKPFMRAKTMLQMPADRDTQAYSKNDNKAVKMGILNDTRICKRKQTVHQLPKPAVTKPVKAQYHMHGSLCLSSNVTLIENTKPTKRFNKTSKSNNTQQKTSPLLEECLSNPSELGGGERFVQARPRESCNVDVTSENAQWITAFEESF</sequence>
<name>A0AAV4Q9C4_9ARAC</name>
<accession>A0AAV4Q9C4</accession>